<feature type="compositionally biased region" description="Basic and acidic residues" evidence="1">
    <location>
        <begin position="422"/>
        <end position="432"/>
    </location>
</feature>
<keyword evidence="2" id="KW-0812">Transmembrane</keyword>
<evidence type="ECO:0000259" key="3">
    <source>
        <dbReference type="PROSITE" id="PS51782"/>
    </source>
</evidence>
<proteinExistence type="predicted"/>
<feature type="transmembrane region" description="Helical" evidence="2">
    <location>
        <begin position="363"/>
        <end position="384"/>
    </location>
</feature>
<gene>
    <name evidence="4" type="ORF">H0B56_17140</name>
</gene>
<dbReference type="PANTHER" id="PTHR34700:SF4">
    <property type="entry name" value="PHAGE-LIKE ELEMENT PBSX PROTEIN XKDP"/>
    <property type="match status" value="1"/>
</dbReference>
<dbReference type="InterPro" id="IPR036388">
    <property type="entry name" value="WH-like_DNA-bd_sf"/>
</dbReference>
<evidence type="ECO:0000256" key="1">
    <source>
        <dbReference type="SAM" id="MobiDB-lite"/>
    </source>
</evidence>
<feature type="region of interest" description="Disordered" evidence="1">
    <location>
        <begin position="146"/>
        <end position="177"/>
    </location>
</feature>
<dbReference type="AlphaFoldDB" id="A0A838ADS3"/>
<dbReference type="Gene3D" id="1.10.10.10">
    <property type="entry name" value="Winged helix-like DNA-binding domain superfamily/Winged helix DNA-binding domain"/>
    <property type="match status" value="1"/>
</dbReference>
<dbReference type="InterPro" id="IPR036779">
    <property type="entry name" value="LysM_dom_sf"/>
</dbReference>
<feature type="domain" description="LysM" evidence="3">
    <location>
        <begin position="248"/>
        <end position="304"/>
    </location>
</feature>
<dbReference type="EMBL" id="JACCKD010000006">
    <property type="protein sequence ID" value="MBA0127278.1"/>
    <property type="molecule type" value="Genomic_DNA"/>
</dbReference>
<feature type="compositionally biased region" description="Basic and acidic residues" evidence="1">
    <location>
        <begin position="440"/>
        <end position="450"/>
    </location>
</feature>
<dbReference type="InterPro" id="IPR018392">
    <property type="entry name" value="LysM"/>
</dbReference>
<reference evidence="4 5" key="1">
    <citation type="submission" date="2020-07" db="EMBL/GenBank/DDBJ databases">
        <title>Genome of Haloechinothrix sp.</title>
        <authorList>
            <person name="Tang S.-K."/>
            <person name="Yang L."/>
            <person name="Zhu W.-Y."/>
        </authorList>
    </citation>
    <scope>NUCLEOTIDE SEQUENCE [LARGE SCALE GENOMIC DNA]</scope>
    <source>
        <strain evidence="4 5">YIM 98757</strain>
    </source>
</reference>
<dbReference type="Pfam" id="PF01476">
    <property type="entry name" value="LysM"/>
    <property type="match status" value="2"/>
</dbReference>
<evidence type="ECO:0000313" key="5">
    <source>
        <dbReference type="Proteomes" id="UP000582974"/>
    </source>
</evidence>
<feature type="compositionally biased region" description="Basic and acidic residues" evidence="1">
    <location>
        <begin position="640"/>
        <end position="671"/>
    </location>
</feature>
<evidence type="ECO:0000256" key="2">
    <source>
        <dbReference type="SAM" id="Phobius"/>
    </source>
</evidence>
<dbReference type="SMART" id="SM00257">
    <property type="entry name" value="LysM"/>
    <property type="match status" value="2"/>
</dbReference>
<dbReference type="PROSITE" id="PS51782">
    <property type="entry name" value="LYSM"/>
    <property type="match status" value="2"/>
</dbReference>
<keyword evidence="5" id="KW-1185">Reference proteome</keyword>
<keyword evidence="2" id="KW-0472">Membrane</keyword>
<name>A0A838ADS3_9PSEU</name>
<dbReference type="CDD" id="cd00118">
    <property type="entry name" value="LysM"/>
    <property type="match status" value="2"/>
</dbReference>
<dbReference type="SMART" id="SM01043">
    <property type="entry name" value="BTAD"/>
    <property type="match status" value="1"/>
</dbReference>
<protein>
    <submittedName>
        <fullName evidence="4">LysM peptidoglycan-binding domain-containing protein</fullName>
    </submittedName>
</protein>
<feature type="region of interest" description="Disordered" evidence="1">
    <location>
        <begin position="422"/>
        <end position="450"/>
    </location>
</feature>
<feature type="transmembrane region" description="Helical" evidence="2">
    <location>
        <begin position="71"/>
        <end position="96"/>
    </location>
</feature>
<dbReference type="InterPro" id="IPR052196">
    <property type="entry name" value="Bact_Kbp"/>
</dbReference>
<feature type="region of interest" description="Disordered" evidence="1">
    <location>
        <begin position="306"/>
        <end position="360"/>
    </location>
</feature>
<dbReference type="RefSeq" id="WP_180894096.1">
    <property type="nucleotide sequence ID" value="NZ_JACCKD010000006.1"/>
</dbReference>
<dbReference type="Proteomes" id="UP000582974">
    <property type="component" value="Unassembled WGS sequence"/>
</dbReference>
<accession>A0A838ADS3</accession>
<feature type="domain" description="LysM" evidence="3">
    <location>
        <begin position="179"/>
        <end position="229"/>
    </location>
</feature>
<feature type="transmembrane region" description="Helical" evidence="2">
    <location>
        <begin position="12"/>
        <end position="36"/>
    </location>
</feature>
<comment type="caution">
    <text evidence="4">The sequence shown here is derived from an EMBL/GenBank/DDBJ whole genome shotgun (WGS) entry which is preliminary data.</text>
</comment>
<dbReference type="InterPro" id="IPR005158">
    <property type="entry name" value="BTAD"/>
</dbReference>
<evidence type="ECO:0000313" key="4">
    <source>
        <dbReference type="EMBL" id="MBA0127278.1"/>
    </source>
</evidence>
<dbReference type="PANTHER" id="PTHR34700">
    <property type="entry name" value="POTASSIUM BINDING PROTEIN KBP"/>
    <property type="match status" value="1"/>
</dbReference>
<keyword evidence="2" id="KW-1133">Transmembrane helix</keyword>
<dbReference type="Gene3D" id="3.10.350.10">
    <property type="entry name" value="LysM domain"/>
    <property type="match status" value="2"/>
</dbReference>
<sequence length="945" mass="102726">MSLETFTARRLIRAAAAVAALTTLVLGYPLGLWHLLGADPRMLIPHSWPATEELPAWLWHQALWGWRTGRLLTHLLVVAAWAAWGVFLLLTLTEFVTQLHRGTSAARRGHRGPRRWIAALVTAILLSGVSNPALASTPATDVVVTAPQHPPPDHASPTDHTHSADTAQSEPEAPTDRCRRITVVAGDTLWGLAADHLGHGARYPEILALNRDRLTSGADHLEIGWQLLLPPDATQLADDTDTPCPDQRTVTVQPGETLSTIAARELGDPTQWTVLFELNRRQPQPDGRALLHADIILPGWTLHIPTATERGDDTEASGPIDEPASGTGTDTLPEAPIPNQQAPDRSVTLDPETSTTPDDSSAIVLWSGGLVAASLATAIVAAMLRKRRRRDRTYLPGSGDRTPPPPPAPAVHALRLAYDRAQVEAEPEDAHSTRPSGGDHQPHTEHEECNRHPEATANTLEIGVSDHHVRVLDIAAVQGLGVTGAGAQATVRALLVHLLGTTHATAVVPTDTAQALIGTELPESARLHITDSLESAIAELDARSPTTITTPQDGVIDTVLVATVNGSHQQLQSLLHVGRTTGIFYGYWPDGATLRVNSDGIVTSASPAIDDLVGSRLFHLDASDTRDLVALLADSRRAQELPSNKADEALNDTHEPTKTSDTGSDTHRSAEDTSSTRAVEASPQRDGSARHQQAPSTPWRLSIFGPVTLTWQPPHGDEYELTSVLAPKHKALLVFLALHPTGTTRAALREALWPNVRGRRPYNAYYATLSQLRKALTEAADSDAPELIEQRDEHVGLHRTRVDVDYWRLEQAEHDRRNAATDDQRMAAWTRIAAAYRGDIADGMSALWLDGPREAARRTAVDALAGMASYYRDRDPQRQLQVLEHARTINPENENIYRDIMRVQAKLGLPDSISRTVQLLTSKLAEIGERPESDTLTLARALQKQ</sequence>
<organism evidence="4 5">
    <name type="scientific">Haloechinothrix aidingensis</name>
    <dbReference type="NCBI Taxonomy" id="2752311"/>
    <lineage>
        <taxon>Bacteria</taxon>
        <taxon>Bacillati</taxon>
        <taxon>Actinomycetota</taxon>
        <taxon>Actinomycetes</taxon>
        <taxon>Pseudonocardiales</taxon>
        <taxon>Pseudonocardiaceae</taxon>
        <taxon>Haloechinothrix</taxon>
    </lineage>
</organism>
<feature type="region of interest" description="Disordered" evidence="1">
    <location>
        <begin position="640"/>
        <end position="697"/>
    </location>
</feature>